<name>A0ABU9Z0W2_9RHOO</name>
<dbReference type="Gene3D" id="3.40.190.10">
    <property type="entry name" value="Periplasmic binding protein-like II"/>
    <property type="match status" value="2"/>
</dbReference>
<evidence type="ECO:0000313" key="2">
    <source>
        <dbReference type="EMBL" id="MEN3069428.1"/>
    </source>
</evidence>
<feature type="signal peptide" evidence="1">
    <location>
        <begin position="1"/>
        <end position="24"/>
    </location>
</feature>
<sequence>MPNRVLRRLFFACLLALASMPGGATDVVRLYRAESAARAPELPDLVIAEAMRRTQRSYGDYNILLQPNPMIRERLLSDLKNGKPGNVAVVVTQPEWEHELLPIRIPLDMGLSGNRIGFVRHGMQTRIGAVRTLDDLRALSLGVGLGWSSRKIMEANGLRLETAVNQETLSRMLLAGRFDYFPRGVTEIFPEYDARGGDASGLEIERELLLVLPLPTYIFVSPSEPRLARRLNEGLESMVSDGSLQRIVVDFYKDALRRANLCARHIIRLDNPLLTPETPLKRKELWFDPFDARRGICAKASHAKAVSPRRP</sequence>
<evidence type="ECO:0008006" key="4">
    <source>
        <dbReference type="Google" id="ProtNLM"/>
    </source>
</evidence>
<keyword evidence="3" id="KW-1185">Reference proteome</keyword>
<dbReference type="Proteomes" id="UP001410394">
    <property type="component" value="Unassembled WGS sequence"/>
</dbReference>
<keyword evidence="1" id="KW-0732">Signal</keyword>
<proteinExistence type="predicted"/>
<dbReference type="EMBL" id="JBDIVE010000007">
    <property type="protein sequence ID" value="MEN3069428.1"/>
    <property type="molecule type" value="Genomic_DNA"/>
</dbReference>
<protein>
    <recommendedName>
        <fullName evidence="4">ABC-type amino acid transport substrate-binding protein</fullName>
    </recommendedName>
</protein>
<organism evidence="2 3">
    <name type="scientific">Uliginosibacterium sediminicola</name>
    <dbReference type="NCBI Taxonomy" id="2024550"/>
    <lineage>
        <taxon>Bacteria</taxon>
        <taxon>Pseudomonadati</taxon>
        <taxon>Pseudomonadota</taxon>
        <taxon>Betaproteobacteria</taxon>
        <taxon>Rhodocyclales</taxon>
        <taxon>Zoogloeaceae</taxon>
        <taxon>Uliginosibacterium</taxon>
    </lineage>
</organism>
<gene>
    <name evidence="2" type="ORF">ABDB84_13125</name>
</gene>
<evidence type="ECO:0000256" key="1">
    <source>
        <dbReference type="SAM" id="SignalP"/>
    </source>
</evidence>
<feature type="chain" id="PRO_5046985774" description="ABC-type amino acid transport substrate-binding protein" evidence="1">
    <location>
        <begin position="25"/>
        <end position="311"/>
    </location>
</feature>
<comment type="caution">
    <text evidence="2">The sequence shown here is derived from an EMBL/GenBank/DDBJ whole genome shotgun (WGS) entry which is preliminary data.</text>
</comment>
<reference evidence="2 3" key="1">
    <citation type="journal article" date="2018" name="Int. J. Syst. Evol. Microbiol.">
        <title>Uliginosibacterium sediminicola sp. nov., isolated from freshwater sediment.</title>
        <authorList>
            <person name="Hwang W.M."/>
            <person name="Kim S.M."/>
            <person name="Kang K."/>
            <person name="Ahn T.Y."/>
        </authorList>
    </citation>
    <scope>NUCLEOTIDE SEQUENCE [LARGE SCALE GENOMIC DNA]</scope>
    <source>
        <strain evidence="2 3">M1-21</strain>
    </source>
</reference>
<dbReference type="RefSeq" id="WP_345920199.1">
    <property type="nucleotide sequence ID" value="NZ_JBDIVE010000007.1"/>
</dbReference>
<dbReference type="SUPFAM" id="SSF53850">
    <property type="entry name" value="Periplasmic binding protein-like II"/>
    <property type="match status" value="1"/>
</dbReference>
<evidence type="ECO:0000313" key="3">
    <source>
        <dbReference type="Proteomes" id="UP001410394"/>
    </source>
</evidence>
<accession>A0ABU9Z0W2</accession>